<comment type="caution">
    <text evidence="6">The sequence shown here is derived from an EMBL/GenBank/DDBJ whole genome shotgun (WGS) entry which is preliminary data.</text>
</comment>
<evidence type="ECO:0000256" key="4">
    <source>
        <dbReference type="SAM" id="MobiDB-lite"/>
    </source>
</evidence>
<organism evidence="6 7">
    <name type="scientific">Xanthobacter aminoxidans</name>
    <dbReference type="NCBI Taxonomy" id="186280"/>
    <lineage>
        <taxon>Bacteria</taxon>
        <taxon>Pseudomonadati</taxon>
        <taxon>Pseudomonadota</taxon>
        <taxon>Alphaproteobacteria</taxon>
        <taxon>Hyphomicrobiales</taxon>
        <taxon>Xanthobacteraceae</taxon>
        <taxon>Xanthobacter</taxon>
    </lineage>
</organism>
<dbReference type="InterPro" id="IPR000551">
    <property type="entry name" value="MerR-type_HTH_dom"/>
</dbReference>
<feature type="domain" description="HTH merR-type" evidence="5">
    <location>
        <begin position="7"/>
        <end position="76"/>
    </location>
</feature>
<evidence type="ECO:0000256" key="1">
    <source>
        <dbReference type="ARBA" id="ARBA00023015"/>
    </source>
</evidence>
<keyword evidence="7" id="KW-1185">Reference proteome</keyword>
<dbReference type="InterPro" id="IPR009061">
    <property type="entry name" value="DNA-bd_dom_put_sf"/>
</dbReference>
<dbReference type="Pfam" id="PF09278">
    <property type="entry name" value="MerR-DNA-bind"/>
    <property type="match status" value="1"/>
</dbReference>
<dbReference type="Gene3D" id="1.10.1660.10">
    <property type="match status" value="1"/>
</dbReference>
<dbReference type="PANTHER" id="PTHR30204">
    <property type="entry name" value="REDOX-CYCLING DRUG-SENSING TRANSCRIPTIONAL ACTIVATOR SOXR"/>
    <property type="match status" value="1"/>
</dbReference>
<dbReference type="InterPro" id="IPR015358">
    <property type="entry name" value="Tscrpt_reg_MerR_DNA-bd"/>
</dbReference>
<name>A0ABW6ZL74_9HYPH</name>
<dbReference type="Pfam" id="PF00376">
    <property type="entry name" value="MerR"/>
    <property type="match status" value="1"/>
</dbReference>
<dbReference type="CDD" id="cd04785">
    <property type="entry name" value="HTH_CadR-PbrR-like"/>
    <property type="match status" value="1"/>
</dbReference>
<dbReference type="RefSeq" id="WP_394009751.1">
    <property type="nucleotide sequence ID" value="NZ_JBAFUR010000004.1"/>
</dbReference>
<dbReference type="PRINTS" id="PR00040">
    <property type="entry name" value="HTHMERR"/>
</dbReference>
<gene>
    <name evidence="6" type="ORF">V5F30_16495</name>
</gene>
<dbReference type="Proteomes" id="UP001604043">
    <property type="component" value="Unassembled WGS sequence"/>
</dbReference>
<evidence type="ECO:0000313" key="7">
    <source>
        <dbReference type="Proteomes" id="UP001604043"/>
    </source>
</evidence>
<proteinExistence type="predicted"/>
<dbReference type="PROSITE" id="PS50937">
    <property type="entry name" value="HTH_MERR_2"/>
    <property type="match status" value="1"/>
</dbReference>
<evidence type="ECO:0000313" key="6">
    <source>
        <dbReference type="EMBL" id="MFG1253813.1"/>
    </source>
</evidence>
<dbReference type="PROSITE" id="PS00552">
    <property type="entry name" value="HTH_MERR_1"/>
    <property type="match status" value="1"/>
</dbReference>
<dbReference type="SUPFAM" id="SSF46955">
    <property type="entry name" value="Putative DNA-binding domain"/>
    <property type="match status" value="1"/>
</dbReference>
<feature type="region of interest" description="Disordered" evidence="4">
    <location>
        <begin position="144"/>
        <end position="167"/>
    </location>
</feature>
<evidence type="ECO:0000256" key="3">
    <source>
        <dbReference type="ARBA" id="ARBA00023163"/>
    </source>
</evidence>
<sequence>MAPVQAHLTIGEAARISGVKVPTIRFYEETGLLPHLPRSEGNRRLYDDAQVKRLAFIRHARELGFGLDAIRTLLTLQDRPDQPCAEADAMAGARLDEVRRRISSLRALEAELEQMVQACAHGQVAECRVIETLADHGRCSFHRDIETSRDTAPQPATQVHERTKGRR</sequence>
<accession>A0ABW6ZL74</accession>
<keyword evidence="2" id="KW-0238">DNA-binding</keyword>
<keyword evidence="1" id="KW-0805">Transcription regulation</keyword>
<evidence type="ECO:0000259" key="5">
    <source>
        <dbReference type="PROSITE" id="PS50937"/>
    </source>
</evidence>
<reference evidence="6 7" key="1">
    <citation type="submission" date="2024-02" db="EMBL/GenBank/DDBJ databases">
        <title>Expansion and revision of Xanthobacter and proposal of Roseixanthobacter gen. nov.</title>
        <authorList>
            <person name="Soltysiak M.P.M."/>
            <person name="Jalihal A."/>
            <person name="Ory A."/>
            <person name="Chrisophersen C."/>
            <person name="Lee A.D."/>
            <person name="Boulton J."/>
            <person name="Springer M."/>
        </authorList>
    </citation>
    <scope>NUCLEOTIDE SEQUENCE [LARGE SCALE GENOMIC DNA]</scope>
    <source>
        <strain evidence="6 7">CB5</strain>
    </source>
</reference>
<dbReference type="PANTHER" id="PTHR30204:SF92">
    <property type="entry name" value="HTH-TYPE TRANSCRIPTIONAL REGULATOR ZNTR"/>
    <property type="match status" value="1"/>
</dbReference>
<evidence type="ECO:0000256" key="2">
    <source>
        <dbReference type="ARBA" id="ARBA00023125"/>
    </source>
</evidence>
<dbReference type="InterPro" id="IPR047057">
    <property type="entry name" value="MerR_fam"/>
</dbReference>
<keyword evidence="3" id="KW-0804">Transcription</keyword>
<dbReference type="SMART" id="SM00422">
    <property type="entry name" value="HTH_MERR"/>
    <property type="match status" value="1"/>
</dbReference>
<dbReference type="EMBL" id="JBAFUR010000004">
    <property type="protein sequence ID" value="MFG1253813.1"/>
    <property type="molecule type" value="Genomic_DNA"/>
</dbReference>
<protein>
    <submittedName>
        <fullName evidence="6">Helix-turn-helix domain-containing protein</fullName>
    </submittedName>
</protein>